<dbReference type="AlphaFoldDB" id="A0A9W4TR74"/>
<evidence type="ECO:0000313" key="4">
    <source>
        <dbReference type="Proteomes" id="UP001154259"/>
    </source>
</evidence>
<comment type="caution">
    <text evidence="1">The sequence shown here is derived from an EMBL/GenBank/DDBJ whole genome shotgun (WGS) entry which is preliminary data.</text>
</comment>
<dbReference type="Proteomes" id="UP001154255">
    <property type="component" value="Unassembled WGS sequence"/>
</dbReference>
<dbReference type="EMBL" id="CAMXCM010000009">
    <property type="protein sequence ID" value="CAI3956274.1"/>
    <property type="molecule type" value="Genomic_DNA"/>
</dbReference>
<name>A0A9W4TR74_9PROT</name>
<evidence type="ECO:0000313" key="3">
    <source>
        <dbReference type="Proteomes" id="UP001154255"/>
    </source>
</evidence>
<accession>A0A9W4TR74</accession>
<evidence type="ECO:0000313" key="1">
    <source>
        <dbReference type="EMBL" id="CAI3956274.1"/>
    </source>
</evidence>
<gene>
    <name evidence="2" type="ORF">R53529_LOCUS2145</name>
    <name evidence="1" type="ORF">R53530_LOCUS2141</name>
</gene>
<organism evidence="1 3">
    <name type="scientific">Commensalibacter communis</name>
    <dbReference type="NCBI Taxonomy" id="2972786"/>
    <lineage>
        <taxon>Bacteria</taxon>
        <taxon>Pseudomonadati</taxon>
        <taxon>Pseudomonadota</taxon>
        <taxon>Alphaproteobacteria</taxon>
        <taxon>Acetobacterales</taxon>
        <taxon>Acetobacteraceae</taxon>
    </lineage>
</organism>
<dbReference type="GeneID" id="83712861"/>
<evidence type="ECO:0000313" key="2">
    <source>
        <dbReference type="EMBL" id="CAI3958451.1"/>
    </source>
</evidence>
<dbReference type="RefSeq" id="WP_271790563.1">
    <property type="nucleotide sequence ID" value="NZ_CAMXCJ010000010.1"/>
</dbReference>
<proteinExistence type="predicted"/>
<dbReference type="EMBL" id="CAMXCS010000009">
    <property type="protein sequence ID" value="CAI3958451.1"/>
    <property type="molecule type" value="Genomic_DNA"/>
</dbReference>
<sequence>MTVNDYQSQGVMTLNTPVSYSINKLLGGSTILGGNNYTAFFINYDEKNVVQSTVQKATNATIHGVSNTNLQIVQGSGNTIYADRDLTFLNGTGKTYAEVNGASSIFCSNGLDLTLDAFGANSLIVGDKGSYMVNASKSTADISVYAYPNNDVLSSLWMFSGDGNTIFAAGTGMSVFSGSNASNNSFVFTKSSVAGGKTIILNFDHNPKNKIVMYHYSLDQNSLKEILNNAYNLNNNAIIELENHTIILAGILVKDINSAQFEYA</sequence>
<protein>
    <submittedName>
        <fullName evidence="1">Uncharacterized protein</fullName>
    </submittedName>
</protein>
<reference evidence="1" key="1">
    <citation type="submission" date="2022-10" db="EMBL/GenBank/DDBJ databases">
        <authorList>
            <person name="Botero Cardona J."/>
        </authorList>
    </citation>
    <scope>NUCLEOTIDE SEQUENCE</scope>
    <source>
        <strain evidence="1">LMG 31819</strain>
        <strain evidence="2">R-53529</strain>
    </source>
</reference>
<keyword evidence="4" id="KW-1185">Reference proteome</keyword>
<dbReference type="Proteomes" id="UP001154259">
    <property type="component" value="Unassembled WGS sequence"/>
</dbReference>